<dbReference type="Proteomes" id="UP001183615">
    <property type="component" value="Unassembled WGS sequence"/>
</dbReference>
<gene>
    <name evidence="1" type="ORF">RM779_06985</name>
</gene>
<evidence type="ECO:0000313" key="2">
    <source>
        <dbReference type="Proteomes" id="UP001183615"/>
    </source>
</evidence>
<organism evidence="1 2">
    <name type="scientific">Streptomyces johnsoniae</name>
    <dbReference type="NCBI Taxonomy" id="3075532"/>
    <lineage>
        <taxon>Bacteria</taxon>
        <taxon>Bacillati</taxon>
        <taxon>Actinomycetota</taxon>
        <taxon>Actinomycetes</taxon>
        <taxon>Kitasatosporales</taxon>
        <taxon>Streptomycetaceae</taxon>
        <taxon>Streptomyces</taxon>
    </lineage>
</organism>
<name>A0ABU2S003_9ACTN</name>
<evidence type="ECO:0000313" key="1">
    <source>
        <dbReference type="EMBL" id="MDT0442341.1"/>
    </source>
</evidence>
<proteinExistence type="predicted"/>
<keyword evidence="2" id="KW-1185">Reference proteome</keyword>
<protein>
    <submittedName>
        <fullName evidence="1">Uncharacterized protein</fullName>
    </submittedName>
</protein>
<dbReference type="EMBL" id="JAVREV010000003">
    <property type="protein sequence ID" value="MDT0442341.1"/>
    <property type="molecule type" value="Genomic_DNA"/>
</dbReference>
<sequence length="114" mass="13218">MISGDPEEQTPCGPFSQSEMKILRELQRLLDEAYGHYFAFGDGYCKSSEGYMGLHFNNYFDRQDGEPLRIKGVDVYSYVLGPHRMHNFKSLSEALEAVRKWHAREMASDSEETW</sequence>
<dbReference type="RefSeq" id="WP_311616777.1">
    <property type="nucleotide sequence ID" value="NZ_JAVREV010000003.1"/>
</dbReference>
<accession>A0ABU2S003</accession>
<comment type="caution">
    <text evidence="1">The sequence shown here is derived from an EMBL/GenBank/DDBJ whole genome shotgun (WGS) entry which is preliminary data.</text>
</comment>
<reference evidence="2" key="1">
    <citation type="submission" date="2023-07" db="EMBL/GenBank/DDBJ databases">
        <title>30 novel species of actinomycetes from the DSMZ collection.</title>
        <authorList>
            <person name="Nouioui I."/>
        </authorList>
    </citation>
    <scope>NUCLEOTIDE SEQUENCE [LARGE SCALE GENOMIC DNA]</scope>
    <source>
        <strain evidence="2">DSM 41886</strain>
    </source>
</reference>